<keyword evidence="3" id="KW-0540">Nuclease</keyword>
<keyword evidence="4" id="KW-1185">Reference proteome</keyword>
<accession>A0A2T6AP15</accession>
<reference evidence="3 4" key="1">
    <citation type="submission" date="2018-04" db="EMBL/GenBank/DDBJ databases">
        <title>Genomic Encyclopedia of Archaeal and Bacterial Type Strains, Phase II (KMG-II): from individual species to whole genera.</title>
        <authorList>
            <person name="Goeker M."/>
        </authorList>
    </citation>
    <scope>NUCLEOTIDE SEQUENCE [LARGE SCALE GENOMIC DNA]</scope>
    <source>
        <strain evidence="3 4">DSM 29329</strain>
    </source>
</reference>
<evidence type="ECO:0000256" key="1">
    <source>
        <dbReference type="ARBA" id="ARBA00006738"/>
    </source>
</evidence>
<comment type="similarity">
    <text evidence="1 2">Belongs to the UPF0102 family.</text>
</comment>
<dbReference type="SUPFAM" id="SSF52980">
    <property type="entry name" value="Restriction endonuclease-like"/>
    <property type="match status" value="1"/>
</dbReference>
<evidence type="ECO:0000313" key="4">
    <source>
        <dbReference type="Proteomes" id="UP000244069"/>
    </source>
</evidence>
<organism evidence="3 4">
    <name type="scientific">Allosediminivita pacifica</name>
    <dbReference type="NCBI Taxonomy" id="1267769"/>
    <lineage>
        <taxon>Bacteria</taxon>
        <taxon>Pseudomonadati</taxon>
        <taxon>Pseudomonadota</taxon>
        <taxon>Alphaproteobacteria</taxon>
        <taxon>Rhodobacterales</taxon>
        <taxon>Paracoccaceae</taxon>
        <taxon>Allosediminivita</taxon>
    </lineage>
</organism>
<name>A0A2T6AP15_9RHOB</name>
<proteinExistence type="inferred from homology"/>
<evidence type="ECO:0000313" key="3">
    <source>
        <dbReference type="EMBL" id="PTX45537.1"/>
    </source>
</evidence>
<keyword evidence="3" id="KW-0378">Hydrolase</keyword>
<dbReference type="Proteomes" id="UP000244069">
    <property type="component" value="Unassembled WGS sequence"/>
</dbReference>
<dbReference type="RefSeq" id="WP_244641106.1">
    <property type="nucleotide sequence ID" value="NZ_BMEZ01000021.1"/>
</dbReference>
<evidence type="ECO:0000256" key="2">
    <source>
        <dbReference type="HAMAP-Rule" id="MF_00048"/>
    </source>
</evidence>
<gene>
    <name evidence="3" type="ORF">C8N44_12159</name>
</gene>
<comment type="caution">
    <text evidence="3">The sequence shown here is derived from an EMBL/GenBank/DDBJ whole genome shotgun (WGS) entry which is preliminary data.</text>
</comment>
<dbReference type="HAMAP" id="MF_00048">
    <property type="entry name" value="UPF0102"/>
    <property type="match status" value="1"/>
</dbReference>
<dbReference type="GO" id="GO:0004519">
    <property type="term" value="F:endonuclease activity"/>
    <property type="evidence" value="ECO:0007669"/>
    <property type="project" value="UniProtKB-KW"/>
</dbReference>
<dbReference type="Gene3D" id="3.40.1350.10">
    <property type="match status" value="1"/>
</dbReference>
<keyword evidence="3" id="KW-0255">Endonuclease</keyword>
<sequence length="130" mass="14250">MPFDVMPDAGRQLRGLTSYHAGCAAEDGVAAEYERQGCTVLRRRWRGRAGEIDLIAEKDGALIFVEVKKSRSFAAAAARITTRQVGRIFAAAEEYAFAGPRGSLTDFRVDLALVDAHGSVELRENAFAWM</sequence>
<dbReference type="Pfam" id="PF02021">
    <property type="entry name" value="UPF0102"/>
    <property type="match status" value="1"/>
</dbReference>
<dbReference type="GO" id="GO:0003676">
    <property type="term" value="F:nucleic acid binding"/>
    <property type="evidence" value="ECO:0007669"/>
    <property type="project" value="InterPro"/>
</dbReference>
<dbReference type="InterPro" id="IPR003509">
    <property type="entry name" value="UPF0102_YraN-like"/>
</dbReference>
<dbReference type="InterPro" id="IPR011856">
    <property type="entry name" value="tRNA_endonuc-like_dom_sf"/>
</dbReference>
<dbReference type="PANTHER" id="PTHR34039">
    <property type="entry name" value="UPF0102 PROTEIN YRAN"/>
    <property type="match status" value="1"/>
</dbReference>
<protein>
    <recommendedName>
        <fullName evidence="2">UPF0102 protein C8N44_12159</fullName>
    </recommendedName>
</protein>
<dbReference type="EMBL" id="QBKN01000021">
    <property type="protein sequence ID" value="PTX45537.1"/>
    <property type="molecule type" value="Genomic_DNA"/>
</dbReference>
<dbReference type="InterPro" id="IPR011335">
    <property type="entry name" value="Restrct_endonuc-II-like"/>
</dbReference>
<dbReference type="AlphaFoldDB" id="A0A2T6AP15"/>
<dbReference type="PANTHER" id="PTHR34039:SF1">
    <property type="entry name" value="UPF0102 PROTEIN YRAN"/>
    <property type="match status" value="1"/>
</dbReference>